<sequence length="101" mass="11490">MMAFRISTGFFIWDVYKWLLVFLLSALVAWLVVSIAVKRRGGRLFPEPRRRVQEQAAVLPVERFIAGFSRVFIEPWGELPSCGLFGIAALTILFVITIFLG</sequence>
<name>A0A1B2I471_9BACT</name>
<keyword evidence="2" id="KW-1185">Reference proteome</keyword>
<dbReference type="EMBL" id="CP016757">
    <property type="protein sequence ID" value="ANZ44759.1"/>
    <property type="molecule type" value="Genomic_DNA"/>
</dbReference>
<evidence type="ECO:0000313" key="2">
    <source>
        <dbReference type="Proteomes" id="UP000093044"/>
    </source>
</evidence>
<reference evidence="1" key="1">
    <citation type="submission" date="2016-08" db="EMBL/GenBank/DDBJ databases">
        <title>Complete genome of Cloacibacillus porcorum.</title>
        <authorList>
            <person name="Looft T."/>
            <person name="Bayles D.O."/>
            <person name="Alt D.P."/>
        </authorList>
    </citation>
    <scope>NUCLEOTIDE SEQUENCE [LARGE SCALE GENOMIC DNA]</scope>
    <source>
        <strain evidence="1">CL-84</strain>
    </source>
</reference>
<organism evidence="1 2">
    <name type="scientific">Cloacibacillus porcorum</name>
    <dbReference type="NCBI Taxonomy" id="1197717"/>
    <lineage>
        <taxon>Bacteria</taxon>
        <taxon>Thermotogati</taxon>
        <taxon>Synergistota</taxon>
        <taxon>Synergistia</taxon>
        <taxon>Synergistales</taxon>
        <taxon>Synergistaceae</taxon>
        <taxon>Cloacibacillus</taxon>
    </lineage>
</organism>
<dbReference type="STRING" id="1197717.BED41_06445"/>
<proteinExistence type="predicted"/>
<dbReference type="GeneID" id="83057490"/>
<gene>
    <name evidence="1" type="ORF">BED41_06445</name>
</gene>
<evidence type="ECO:0000313" key="1">
    <source>
        <dbReference type="EMBL" id="ANZ44759.1"/>
    </source>
</evidence>
<accession>A0A1B2I471</accession>
<dbReference type="Proteomes" id="UP000093044">
    <property type="component" value="Chromosome"/>
</dbReference>
<dbReference type="RefSeq" id="WP_066744202.1">
    <property type="nucleotide sequence ID" value="NZ_CALCLR010000042.1"/>
</dbReference>
<protein>
    <submittedName>
        <fullName evidence="1">Uncharacterized protein</fullName>
    </submittedName>
</protein>
<dbReference type="OrthoDB" id="9910050at2"/>
<dbReference type="KEGG" id="cpor:BED41_06445"/>
<dbReference type="AlphaFoldDB" id="A0A1B2I471"/>